<dbReference type="InterPro" id="IPR007730">
    <property type="entry name" value="SPOR-like_dom"/>
</dbReference>
<dbReference type="Proteomes" id="UP000664288">
    <property type="component" value="Unassembled WGS sequence"/>
</dbReference>
<evidence type="ECO:0000313" key="3">
    <source>
        <dbReference type="EMBL" id="MBO0902210.1"/>
    </source>
</evidence>
<evidence type="ECO:0000313" key="4">
    <source>
        <dbReference type="Proteomes" id="UP000664288"/>
    </source>
</evidence>
<feature type="compositionally biased region" description="Basic and acidic residues" evidence="1">
    <location>
        <begin position="191"/>
        <end position="200"/>
    </location>
</feature>
<feature type="region of interest" description="Disordered" evidence="1">
    <location>
        <begin position="697"/>
        <end position="773"/>
    </location>
</feature>
<dbReference type="InterPro" id="IPR036680">
    <property type="entry name" value="SPOR-like_sf"/>
</dbReference>
<comment type="caution">
    <text evidence="3">The sequence shown here is derived from an EMBL/GenBank/DDBJ whole genome shotgun (WGS) entry which is preliminary data.</text>
</comment>
<feature type="region of interest" description="Disordered" evidence="1">
    <location>
        <begin position="1"/>
        <end position="99"/>
    </location>
</feature>
<sequence>MSLGNHNGSARTGGRAFEEELDDPFEELARILEAPMRAPSSPAVEHSESHVAAAVEPAPAAQAAAVDPSVGAASTAASGQQDHAPENQTPDSEERAPAVEAPVAEHDFAGLDEVDMSAELSRELSEALELAAADFGIESDARPGPDAESVAAPEAKPVEIVVAEAAVDPAPIEKAPAEPVVAAVTAPAVEAESRRPESRQAEPLPAAAARGEVAPQQNQVLQKPVQPKPVQQNAGEARPAQPKPVQAAPGGADAAKAGPAAVAKAPAAAAAAAKPNAPAPAPQKPLVRGNPVPQPAAPAARAAAQAKAPAQQPNAAKPAPAAAKPAAPKPETAVAGAAVAASAKASVSGKAGDFDFEFEQALRGLSEPANPRQATIHRSEAFAPARQPAIQAESAESRVFDDFDELIASELAAIQQEAPREEIHVSAAAADAELPEVDWPQSFEVAGGRDEDPFAGYGEADDQPSVRRAAVAATRRPLARSGFVGAGMGALALMLAAGGAYWFLGTSGGVTGDGSVLIVRADPDPVKVKPENPGGREIPNQNKIVYSRVENGDAVVTPAQKELVSAEETPLDLPTESPPPSDLPGVELGVGPAAAAEQIETASAAGESRDADAYSAASPIAVLSPRRTKTYSVRADGTLVVSDAASGDTAPRGPLIEAAARPVELASNAPTGDVADDATGAAPVTGDVAAAMAGEGAAADTGAATEESAAGTPAPNVPIPTIRPPLARSDARPVETASAAPIATPQPGASEPEPIETASLQPAPASPEPVAPAATHDGYYVQISSQPSREAAETSSRNLGQRYAGVIAGRSVVIQSAEIPGKGTYYRVRVPVDSKSEAGRLCSDLKSAGGSCFVSR</sequence>
<dbReference type="RefSeq" id="WP_207348853.1">
    <property type="nucleotide sequence ID" value="NZ_JAFMPY010000001.1"/>
</dbReference>
<feature type="compositionally biased region" description="Low complexity" evidence="1">
    <location>
        <begin position="247"/>
        <end position="276"/>
    </location>
</feature>
<dbReference type="SUPFAM" id="SSF110997">
    <property type="entry name" value="Sporulation related repeat"/>
    <property type="match status" value="1"/>
</dbReference>
<name>A0ABS3IXS9_9HYPH</name>
<feature type="compositionally biased region" description="Polar residues" evidence="1">
    <location>
        <begin position="1"/>
        <end position="10"/>
    </location>
</feature>
<dbReference type="Gene3D" id="3.30.70.1070">
    <property type="entry name" value="Sporulation related repeat"/>
    <property type="match status" value="1"/>
</dbReference>
<feature type="compositionally biased region" description="Polar residues" evidence="1">
    <location>
        <begin position="75"/>
        <end position="90"/>
    </location>
</feature>
<dbReference type="Pfam" id="PF05036">
    <property type="entry name" value="SPOR"/>
    <property type="match status" value="1"/>
</dbReference>
<feature type="compositionally biased region" description="Low complexity" evidence="1">
    <location>
        <begin position="697"/>
        <end position="714"/>
    </location>
</feature>
<keyword evidence="4" id="KW-1185">Reference proteome</keyword>
<feature type="compositionally biased region" description="Low complexity" evidence="1">
    <location>
        <begin position="297"/>
        <end position="342"/>
    </location>
</feature>
<proteinExistence type="predicted"/>
<accession>A0ABS3IXS9</accession>
<gene>
    <name evidence="3" type="ORF">J1C47_01030</name>
</gene>
<feature type="region of interest" description="Disordered" evidence="1">
    <location>
        <begin position="187"/>
        <end position="342"/>
    </location>
</feature>
<feature type="compositionally biased region" description="Low complexity" evidence="1">
    <location>
        <begin position="215"/>
        <end position="233"/>
    </location>
</feature>
<feature type="compositionally biased region" description="Low complexity" evidence="1">
    <location>
        <begin position="51"/>
        <end position="73"/>
    </location>
</feature>
<dbReference type="EMBL" id="JAFMPY010000001">
    <property type="protein sequence ID" value="MBO0902210.1"/>
    <property type="molecule type" value="Genomic_DNA"/>
</dbReference>
<organism evidence="3 4">
    <name type="scientific">Jiella sonneratiae</name>
    <dbReference type="NCBI Taxonomy" id="2816856"/>
    <lineage>
        <taxon>Bacteria</taxon>
        <taxon>Pseudomonadati</taxon>
        <taxon>Pseudomonadota</taxon>
        <taxon>Alphaproteobacteria</taxon>
        <taxon>Hyphomicrobiales</taxon>
        <taxon>Aurantimonadaceae</taxon>
        <taxon>Jiella</taxon>
    </lineage>
</organism>
<feature type="domain" description="SPOR" evidence="2">
    <location>
        <begin position="773"/>
        <end position="856"/>
    </location>
</feature>
<reference evidence="3 4" key="1">
    <citation type="submission" date="2021-03" db="EMBL/GenBank/DDBJ databases">
        <title>Whole genome sequence of Jiella sp. MQZ13P-4.</title>
        <authorList>
            <person name="Tuo L."/>
        </authorList>
    </citation>
    <scope>NUCLEOTIDE SEQUENCE [LARGE SCALE GENOMIC DNA]</scope>
    <source>
        <strain evidence="3 4">MQZ13P-4</strain>
    </source>
</reference>
<evidence type="ECO:0000256" key="1">
    <source>
        <dbReference type="SAM" id="MobiDB-lite"/>
    </source>
</evidence>
<evidence type="ECO:0000259" key="2">
    <source>
        <dbReference type="PROSITE" id="PS51724"/>
    </source>
</evidence>
<protein>
    <submittedName>
        <fullName evidence="3">SPOR domain-containing protein</fullName>
    </submittedName>
</protein>
<dbReference type="PROSITE" id="PS51724">
    <property type="entry name" value="SPOR"/>
    <property type="match status" value="1"/>
</dbReference>